<dbReference type="EMBL" id="QYTW02000001">
    <property type="protein sequence ID" value="RST61369.1"/>
    <property type="molecule type" value="Genomic_DNA"/>
</dbReference>
<comment type="caution">
    <text evidence="1">The sequence shown here is derived from an EMBL/GenBank/DDBJ whole genome shotgun (WGS) entry which is preliminary data.</text>
</comment>
<protein>
    <submittedName>
        <fullName evidence="1">YolD-like family protein</fullName>
    </submittedName>
</protein>
<accession>A0A429XDD1</accession>
<evidence type="ECO:0000313" key="1">
    <source>
        <dbReference type="EMBL" id="RST61369.1"/>
    </source>
</evidence>
<name>A0A429XDD1_SIMTE</name>
<dbReference type="Pfam" id="PF08863">
    <property type="entry name" value="YolD"/>
    <property type="match status" value="1"/>
</dbReference>
<dbReference type="InterPro" id="IPR014962">
    <property type="entry name" value="YolD"/>
</dbReference>
<reference evidence="1 2" key="1">
    <citation type="submission" date="2018-12" db="EMBL/GenBank/DDBJ databases">
        <authorList>
            <person name="Sun L."/>
            <person name="Chen Z."/>
        </authorList>
    </citation>
    <scope>NUCLEOTIDE SEQUENCE [LARGE SCALE GENOMIC DNA]</scope>
    <source>
        <strain evidence="1 2">LMG 29736</strain>
    </source>
</reference>
<dbReference type="RefSeq" id="WP_120115044.1">
    <property type="nucleotide sequence ID" value="NZ_QYTW02000001.1"/>
</dbReference>
<dbReference type="AlphaFoldDB" id="A0A429XDD1"/>
<organism evidence="1 2">
    <name type="scientific">Siminovitchia terrae</name>
    <name type="common">Bacillus terrae</name>
    <dbReference type="NCBI Taxonomy" id="1914933"/>
    <lineage>
        <taxon>Bacteria</taxon>
        <taxon>Bacillati</taxon>
        <taxon>Bacillota</taxon>
        <taxon>Bacilli</taxon>
        <taxon>Bacillales</taxon>
        <taxon>Bacillaceae</taxon>
        <taxon>Siminovitchia</taxon>
    </lineage>
</organism>
<sequence length="115" mass="13672">MRVNKLTPGYNLRWESSRMMLPEHREQLLEEMRKQQEFIPAILDNDQLQEIDRVIVKSIETRQAVTITYAKKHGPAYFFGWIQKVDINEGWLKMFHNADTLTIPFKRIINVEING</sequence>
<evidence type="ECO:0000313" key="2">
    <source>
        <dbReference type="Proteomes" id="UP000287296"/>
    </source>
</evidence>
<dbReference type="OrthoDB" id="2376882at2"/>
<dbReference type="Proteomes" id="UP000287296">
    <property type="component" value="Unassembled WGS sequence"/>
</dbReference>
<gene>
    <name evidence="1" type="ORF">D5F11_000315</name>
</gene>
<proteinExistence type="predicted"/>